<dbReference type="PANTHER" id="PTHR46401">
    <property type="entry name" value="GLYCOSYLTRANSFERASE WBBK-RELATED"/>
    <property type="match status" value="1"/>
</dbReference>
<keyword evidence="4" id="KW-1185">Reference proteome</keyword>
<dbReference type="Proteomes" id="UP000278351">
    <property type="component" value="Unassembled WGS sequence"/>
</dbReference>
<keyword evidence="1 3" id="KW-0808">Transferase</keyword>
<comment type="caution">
    <text evidence="3">The sequence shown here is derived from an EMBL/GenBank/DDBJ whole genome shotgun (WGS) entry which is preliminary data.</text>
</comment>
<reference evidence="3 4" key="1">
    <citation type="submission" date="2018-11" db="EMBL/GenBank/DDBJ databases">
        <title>Chitinophaga lutea sp.nov., isolate from arsenic contaminated soil.</title>
        <authorList>
            <person name="Zong Y."/>
        </authorList>
    </citation>
    <scope>NUCLEOTIDE SEQUENCE [LARGE SCALE GENOMIC DNA]</scope>
    <source>
        <strain evidence="3 4">ZY74</strain>
    </source>
</reference>
<dbReference type="AlphaFoldDB" id="A0A3N4PKF9"/>
<name>A0A3N4PKF9_9BACT</name>
<dbReference type="RefSeq" id="WP_123848159.1">
    <property type="nucleotide sequence ID" value="NZ_RPDH01000002.1"/>
</dbReference>
<dbReference type="PANTHER" id="PTHR46401:SF2">
    <property type="entry name" value="GLYCOSYLTRANSFERASE WBBK-RELATED"/>
    <property type="match status" value="1"/>
</dbReference>
<dbReference type="CDD" id="cd03801">
    <property type="entry name" value="GT4_PimA-like"/>
    <property type="match status" value="1"/>
</dbReference>
<dbReference type="GO" id="GO:0016757">
    <property type="term" value="F:glycosyltransferase activity"/>
    <property type="evidence" value="ECO:0007669"/>
    <property type="project" value="InterPro"/>
</dbReference>
<gene>
    <name evidence="3" type="ORF">EGT74_19325</name>
</gene>
<evidence type="ECO:0000313" key="4">
    <source>
        <dbReference type="Proteomes" id="UP000278351"/>
    </source>
</evidence>
<dbReference type="OrthoDB" id="9768685at2"/>
<protein>
    <submittedName>
        <fullName evidence="3">Glycosyltransferase</fullName>
    </submittedName>
</protein>
<dbReference type="InterPro" id="IPR001296">
    <property type="entry name" value="Glyco_trans_1"/>
</dbReference>
<dbReference type="EMBL" id="RPDH01000002">
    <property type="protein sequence ID" value="RPE09162.1"/>
    <property type="molecule type" value="Genomic_DNA"/>
</dbReference>
<proteinExistence type="predicted"/>
<sequence length="175" mass="20169">MIILIRNIVNCISESFTNVKLVIAGFDKNEILKDKIQNDRIFHFGELSKVALFELYAISELGIIPSLYEQCSYVALEMMMHGLPTIATDIPGLSELFCNNLSAKLVNIKFDKSGYEFEPTCITQEVLKLLNDRNLAARYRRNACLQFRKRFSAKRMVNFTFRTYDQVANKSSYND</sequence>
<evidence type="ECO:0000259" key="2">
    <source>
        <dbReference type="Pfam" id="PF00534"/>
    </source>
</evidence>
<feature type="domain" description="Glycosyl transferase family 1" evidence="2">
    <location>
        <begin position="15"/>
        <end position="143"/>
    </location>
</feature>
<evidence type="ECO:0000256" key="1">
    <source>
        <dbReference type="ARBA" id="ARBA00022679"/>
    </source>
</evidence>
<evidence type="ECO:0000313" key="3">
    <source>
        <dbReference type="EMBL" id="RPE09162.1"/>
    </source>
</evidence>
<organism evidence="3 4">
    <name type="scientific">Chitinophaga lutea</name>
    <dbReference type="NCBI Taxonomy" id="2488634"/>
    <lineage>
        <taxon>Bacteria</taxon>
        <taxon>Pseudomonadati</taxon>
        <taxon>Bacteroidota</taxon>
        <taxon>Chitinophagia</taxon>
        <taxon>Chitinophagales</taxon>
        <taxon>Chitinophagaceae</taxon>
        <taxon>Chitinophaga</taxon>
    </lineage>
</organism>
<accession>A0A3N4PKF9</accession>
<dbReference type="SUPFAM" id="SSF53756">
    <property type="entry name" value="UDP-Glycosyltransferase/glycogen phosphorylase"/>
    <property type="match status" value="1"/>
</dbReference>
<dbReference type="Pfam" id="PF00534">
    <property type="entry name" value="Glycos_transf_1"/>
    <property type="match status" value="1"/>
</dbReference>
<dbReference type="Gene3D" id="3.40.50.2000">
    <property type="entry name" value="Glycogen Phosphorylase B"/>
    <property type="match status" value="1"/>
</dbReference>